<accession>A0A0F8YQE4</accession>
<protein>
    <submittedName>
        <fullName evidence="1">Uncharacterized protein</fullName>
    </submittedName>
</protein>
<dbReference type="AlphaFoldDB" id="A0A0F8YQE4"/>
<sequence>METPPKDTSEQEICTIKIMFPVTNDEQAIGIRRDIKNMLSSIPDSRIQFSLVDVPKRPQDGMGI</sequence>
<proteinExistence type="predicted"/>
<organism evidence="1">
    <name type="scientific">marine sediment metagenome</name>
    <dbReference type="NCBI Taxonomy" id="412755"/>
    <lineage>
        <taxon>unclassified sequences</taxon>
        <taxon>metagenomes</taxon>
        <taxon>ecological metagenomes</taxon>
    </lineage>
</organism>
<reference evidence="1" key="1">
    <citation type="journal article" date="2015" name="Nature">
        <title>Complex archaea that bridge the gap between prokaryotes and eukaryotes.</title>
        <authorList>
            <person name="Spang A."/>
            <person name="Saw J.H."/>
            <person name="Jorgensen S.L."/>
            <person name="Zaremba-Niedzwiedzka K."/>
            <person name="Martijn J."/>
            <person name="Lind A.E."/>
            <person name="van Eijk R."/>
            <person name="Schleper C."/>
            <person name="Guy L."/>
            <person name="Ettema T.J."/>
        </authorList>
    </citation>
    <scope>NUCLEOTIDE SEQUENCE</scope>
</reference>
<gene>
    <name evidence="1" type="ORF">LCGC14_2791210</name>
</gene>
<evidence type="ECO:0000313" key="1">
    <source>
        <dbReference type="EMBL" id="KKK83653.1"/>
    </source>
</evidence>
<dbReference type="EMBL" id="LAZR01052121">
    <property type="protein sequence ID" value="KKK83653.1"/>
    <property type="molecule type" value="Genomic_DNA"/>
</dbReference>
<name>A0A0F8YQE4_9ZZZZ</name>
<comment type="caution">
    <text evidence="1">The sequence shown here is derived from an EMBL/GenBank/DDBJ whole genome shotgun (WGS) entry which is preliminary data.</text>
</comment>